<evidence type="ECO:0000313" key="3">
    <source>
        <dbReference type="Proteomes" id="UP000193834"/>
    </source>
</evidence>
<feature type="compositionally biased region" description="Basic residues" evidence="1">
    <location>
        <begin position="79"/>
        <end position="92"/>
    </location>
</feature>
<proteinExistence type="predicted"/>
<dbReference type="AlphaFoldDB" id="A0A1X7IRI5"/>
<evidence type="ECO:0008006" key="4">
    <source>
        <dbReference type="Google" id="ProtNLM"/>
    </source>
</evidence>
<protein>
    <recommendedName>
        <fullName evidence="4">Spore coat protein D</fullName>
    </recommendedName>
</protein>
<dbReference type="RefSeq" id="WP_085492968.1">
    <property type="nucleotide sequence ID" value="NZ_FXAZ01000001.1"/>
</dbReference>
<dbReference type="STRING" id="1852522.SAMN06295960_0732"/>
<name>A0A1X7IRI5_9BACL</name>
<evidence type="ECO:0000256" key="1">
    <source>
        <dbReference type="SAM" id="MobiDB-lite"/>
    </source>
</evidence>
<reference evidence="2 3" key="1">
    <citation type="submission" date="2017-04" db="EMBL/GenBank/DDBJ databases">
        <authorList>
            <person name="Afonso C.L."/>
            <person name="Miller P.J."/>
            <person name="Scott M.A."/>
            <person name="Spackman E."/>
            <person name="Goraichik I."/>
            <person name="Dimitrov K.M."/>
            <person name="Suarez D.L."/>
            <person name="Swayne D.E."/>
        </authorList>
    </citation>
    <scope>NUCLEOTIDE SEQUENCE [LARGE SCALE GENOMIC DNA]</scope>
    <source>
        <strain evidence="2 3">11</strain>
    </source>
</reference>
<feature type="region of interest" description="Disordered" evidence="1">
    <location>
        <begin position="63"/>
        <end position="92"/>
    </location>
</feature>
<sequence>MAHSKCNRNQVSPIEREPIVVYEDICEYECIPVIQPIEVVRRVHKIPIYKPVCVVREGQQNETGVQFPNEPQEGVVSKGMRRNRKHKKNKKR</sequence>
<dbReference type="Proteomes" id="UP000193834">
    <property type="component" value="Unassembled WGS sequence"/>
</dbReference>
<dbReference type="EMBL" id="FXAZ01000001">
    <property type="protein sequence ID" value="SMG17750.1"/>
    <property type="molecule type" value="Genomic_DNA"/>
</dbReference>
<organism evidence="2 3">
    <name type="scientific">Paenibacillus aquistagni</name>
    <dbReference type="NCBI Taxonomy" id="1852522"/>
    <lineage>
        <taxon>Bacteria</taxon>
        <taxon>Bacillati</taxon>
        <taxon>Bacillota</taxon>
        <taxon>Bacilli</taxon>
        <taxon>Bacillales</taxon>
        <taxon>Paenibacillaceae</taxon>
        <taxon>Paenibacillus</taxon>
    </lineage>
</organism>
<keyword evidence="3" id="KW-1185">Reference proteome</keyword>
<accession>A0A1X7IRI5</accession>
<dbReference type="OrthoDB" id="2679273at2"/>
<evidence type="ECO:0000313" key="2">
    <source>
        <dbReference type="EMBL" id="SMG17750.1"/>
    </source>
</evidence>
<gene>
    <name evidence="2" type="ORF">SAMN06295960_0732</name>
</gene>